<dbReference type="PANTHER" id="PTHR10974">
    <property type="entry name" value="FI08016P-RELATED"/>
    <property type="match status" value="1"/>
</dbReference>
<dbReference type="PANTHER" id="PTHR10974:SF1">
    <property type="entry name" value="FI08016P-RELATED"/>
    <property type="match status" value="1"/>
</dbReference>
<gene>
    <name evidence="1" type="ORF">AVEN_48271_1</name>
</gene>
<sequence>MYKSSKHVKLNSEKCPIKLDPRSQKAANVLVKTINELLYSHSNFCSELSLAAILRADLIAPSREVVVNSRLYFGRHVEDGKASGMITRLRVIIRTKPGSALFEGTLLFRDDGEGISVLGDISRINRYGSQSLCIEDAVLRKYCYCENGNRSEDALKHNYTT</sequence>
<dbReference type="GO" id="GO:0005615">
    <property type="term" value="C:extracellular space"/>
    <property type="evidence" value="ECO:0007669"/>
    <property type="project" value="TreeGrafter"/>
</dbReference>
<comment type="caution">
    <text evidence="1">The sequence shown here is derived from an EMBL/GenBank/DDBJ whole genome shotgun (WGS) entry which is preliminary data.</text>
</comment>
<evidence type="ECO:0000313" key="1">
    <source>
        <dbReference type="EMBL" id="GBM29821.1"/>
    </source>
</evidence>
<name>A0A4Y2ELT0_ARAVE</name>
<dbReference type="Proteomes" id="UP000499080">
    <property type="component" value="Unassembled WGS sequence"/>
</dbReference>
<proteinExistence type="predicted"/>
<dbReference type="EMBL" id="BGPR01000645">
    <property type="protein sequence ID" value="GBM29821.1"/>
    <property type="molecule type" value="Genomic_DNA"/>
</dbReference>
<organism evidence="1 2">
    <name type="scientific">Araneus ventricosus</name>
    <name type="common">Orbweaver spider</name>
    <name type="synonym">Epeira ventricosa</name>
    <dbReference type="NCBI Taxonomy" id="182803"/>
    <lineage>
        <taxon>Eukaryota</taxon>
        <taxon>Metazoa</taxon>
        <taxon>Ecdysozoa</taxon>
        <taxon>Arthropoda</taxon>
        <taxon>Chelicerata</taxon>
        <taxon>Arachnida</taxon>
        <taxon>Araneae</taxon>
        <taxon>Araneomorphae</taxon>
        <taxon>Entelegynae</taxon>
        <taxon>Araneoidea</taxon>
        <taxon>Araneidae</taxon>
        <taxon>Araneus</taxon>
    </lineage>
</organism>
<protein>
    <submittedName>
        <fullName evidence="1">Uncharacterized protein</fullName>
    </submittedName>
</protein>
<dbReference type="InterPro" id="IPR004245">
    <property type="entry name" value="DUF229"/>
</dbReference>
<reference evidence="1 2" key="1">
    <citation type="journal article" date="2019" name="Sci. Rep.">
        <title>Orb-weaving spider Araneus ventricosus genome elucidates the spidroin gene catalogue.</title>
        <authorList>
            <person name="Kono N."/>
            <person name="Nakamura H."/>
            <person name="Ohtoshi R."/>
            <person name="Moran D.A.P."/>
            <person name="Shinohara A."/>
            <person name="Yoshida Y."/>
            <person name="Fujiwara M."/>
            <person name="Mori M."/>
            <person name="Tomita M."/>
            <person name="Arakawa K."/>
        </authorList>
    </citation>
    <scope>NUCLEOTIDE SEQUENCE [LARGE SCALE GENOMIC DNA]</scope>
</reference>
<dbReference type="OrthoDB" id="6513999at2759"/>
<dbReference type="AlphaFoldDB" id="A0A4Y2ELT0"/>
<accession>A0A4Y2ELT0</accession>
<keyword evidence="2" id="KW-1185">Reference proteome</keyword>
<evidence type="ECO:0000313" key="2">
    <source>
        <dbReference type="Proteomes" id="UP000499080"/>
    </source>
</evidence>